<gene>
    <name evidence="5" type="ORF">LCGC14_2731620</name>
</gene>
<reference evidence="5" key="1">
    <citation type="journal article" date="2015" name="Nature">
        <title>Complex archaea that bridge the gap between prokaryotes and eukaryotes.</title>
        <authorList>
            <person name="Spang A."/>
            <person name="Saw J.H."/>
            <person name="Jorgensen S.L."/>
            <person name="Zaremba-Niedzwiedzka K."/>
            <person name="Martijn J."/>
            <person name="Lind A.E."/>
            <person name="van Eijk R."/>
            <person name="Schleper C."/>
            <person name="Guy L."/>
            <person name="Ettema T.J."/>
        </authorList>
    </citation>
    <scope>NUCLEOTIDE SEQUENCE</scope>
</reference>
<evidence type="ECO:0000313" key="5">
    <source>
        <dbReference type="EMBL" id="KKK89584.1"/>
    </source>
</evidence>
<comment type="similarity">
    <text evidence="1">Belongs to the carbohydrate kinase PfkB family.</text>
</comment>
<dbReference type="InterPro" id="IPR011611">
    <property type="entry name" value="PfkB_dom"/>
</dbReference>
<evidence type="ECO:0000256" key="2">
    <source>
        <dbReference type="ARBA" id="ARBA00022679"/>
    </source>
</evidence>
<dbReference type="EMBL" id="LAZR01049461">
    <property type="protein sequence ID" value="KKK89584.1"/>
    <property type="molecule type" value="Genomic_DNA"/>
</dbReference>
<keyword evidence="2" id="KW-0808">Transferase</keyword>
<comment type="caution">
    <text evidence="5">The sequence shown here is derived from an EMBL/GenBank/DDBJ whole genome shotgun (WGS) entry which is preliminary data.</text>
</comment>
<keyword evidence="3" id="KW-0418">Kinase</keyword>
<dbReference type="InterPro" id="IPR050306">
    <property type="entry name" value="PfkB_Carbo_kinase"/>
</dbReference>
<name>A0A0F9BG09_9ZZZZ</name>
<dbReference type="Pfam" id="PF00294">
    <property type="entry name" value="PfkB"/>
    <property type="match status" value="1"/>
</dbReference>
<dbReference type="GO" id="GO:0016301">
    <property type="term" value="F:kinase activity"/>
    <property type="evidence" value="ECO:0007669"/>
    <property type="project" value="UniProtKB-KW"/>
</dbReference>
<accession>A0A0F9BG09</accession>
<evidence type="ECO:0000259" key="4">
    <source>
        <dbReference type="Pfam" id="PF00294"/>
    </source>
</evidence>
<evidence type="ECO:0000256" key="1">
    <source>
        <dbReference type="ARBA" id="ARBA00010688"/>
    </source>
</evidence>
<dbReference type="SUPFAM" id="SSF53613">
    <property type="entry name" value="Ribokinase-like"/>
    <property type="match status" value="1"/>
</dbReference>
<dbReference type="PANTHER" id="PTHR43085">
    <property type="entry name" value="HEXOKINASE FAMILY MEMBER"/>
    <property type="match status" value="1"/>
</dbReference>
<dbReference type="AlphaFoldDB" id="A0A0F9BG09"/>
<evidence type="ECO:0000256" key="3">
    <source>
        <dbReference type="ARBA" id="ARBA00022777"/>
    </source>
</evidence>
<dbReference type="InterPro" id="IPR029056">
    <property type="entry name" value="Ribokinase-like"/>
</dbReference>
<sequence length="291" mass="31424">MPPEFLVIGHIVQDLSPQTSRDEAAGWRLGGTASYAALLATRLGLRTAVLTAAAPDLPLDQLLPGTEIARVPSTRSTQFRNVYTAQGRVQYVLQRAPLITPTSLPDDWRGAGIVLLGPVAGEVDAALADCFPQAIIGVSAQGWLREIGPDSRVRPVPAERWQGDPLLRQAHVIFVSNEDLPPSSKPVLENWSSRVDTLACTSGEHGAEVCHRGAWRHIDPFPAKPVDPTGAGDIFATAFLVRYQESGDPWQATRFAACAAALIIESEGLADIPDRATIETRLREHPEIVAR</sequence>
<organism evidence="5">
    <name type="scientific">marine sediment metagenome</name>
    <dbReference type="NCBI Taxonomy" id="412755"/>
    <lineage>
        <taxon>unclassified sequences</taxon>
        <taxon>metagenomes</taxon>
        <taxon>ecological metagenomes</taxon>
    </lineage>
</organism>
<dbReference type="Gene3D" id="3.40.1190.20">
    <property type="match status" value="1"/>
</dbReference>
<protein>
    <recommendedName>
        <fullName evidence="4">Carbohydrate kinase PfkB domain-containing protein</fullName>
    </recommendedName>
</protein>
<proteinExistence type="inferred from homology"/>
<dbReference type="PANTHER" id="PTHR43085:SF57">
    <property type="entry name" value="CARBOHYDRATE KINASE PFKB DOMAIN-CONTAINING PROTEIN"/>
    <property type="match status" value="1"/>
</dbReference>
<feature type="domain" description="Carbohydrate kinase PfkB" evidence="4">
    <location>
        <begin position="193"/>
        <end position="271"/>
    </location>
</feature>